<keyword evidence="4 7" id="KW-1133">Transmembrane helix</keyword>
<dbReference type="InterPro" id="IPR011922">
    <property type="entry name" value="Cell_div_FtsL"/>
</dbReference>
<comment type="caution">
    <text evidence="9">The sequence shown here is derived from an EMBL/GenBank/DDBJ whole genome shotgun (WGS) entry which is preliminary data.</text>
</comment>
<evidence type="ECO:0000256" key="4">
    <source>
        <dbReference type="ARBA" id="ARBA00022989"/>
    </source>
</evidence>
<keyword evidence="2 7" id="KW-0132">Cell division</keyword>
<reference evidence="10" key="1">
    <citation type="submission" date="2015-08" db="EMBL/GenBank/DDBJ databases">
        <title>Fjat-14210 dsm16467.</title>
        <authorList>
            <person name="Liu B."/>
            <person name="Wang J."/>
            <person name="Zhu Y."/>
            <person name="Liu G."/>
            <person name="Chen Q."/>
            <person name="Chen Z."/>
            <person name="Lan J."/>
            <person name="Che J."/>
            <person name="Ge C."/>
            <person name="Shi H."/>
            <person name="Pan Z."/>
            <person name="Liu X."/>
        </authorList>
    </citation>
    <scope>NUCLEOTIDE SEQUENCE [LARGE SCALE GENOMIC DNA]</scope>
    <source>
        <strain evidence="10">DSM 16467</strain>
    </source>
</reference>
<evidence type="ECO:0000256" key="3">
    <source>
        <dbReference type="ARBA" id="ARBA00022692"/>
    </source>
</evidence>
<evidence type="ECO:0000256" key="1">
    <source>
        <dbReference type="ARBA" id="ARBA00022475"/>
    </source>
</evidence>
<name>A0A0M0KPJ3_9BACI</name>
<dbReference type="GO" id="GO:0043093">
    <property type="term" value="P:FtsZ-dependent cytokinesis"/>
    <property type="evidence" value="ECO:0007669"/>
    <property type="project" value="UniProtKB-UniRule"/>
</dbReference>
<dbReference type="GO" id="GO:0032153">
    <property type="term" value="C:cell division site"/>
    <property type="evidence" value="ECO:0007669"/>
    <property type="project" value="UniProtKB-UniRule"/>
</dbReference>
<dbReference type="EMBL" id="LILC01000032">
    <property type="protein sequence ID" value="KOO40744.1"/>
    <property type="molecule type" value="Genomic_DNA"/>
</dbReference>
<sequence length="121" mass="13763">MANVAYKVNEQHIQYQPQQPQKAPKTLTKKKRRITLGERVLWLGLAAATVWGSVEIVSNQASLYSVNAEIQGLEKNVDSQTRVNKELKQEVTELSTYERIWAKAKELGLDLNENNVKVVQE</sequence>
<dbReference type="NCBIfam" id="TIGR02209">
    <property type="entry name" value="ftsL_broad"/>
    <property type="match status" value="1"/>
</dbReference>
<comment type="function">
    <text evidence="7">Essential cell division protein.</text>
</comment>
<dbReference type="HAMAP" id="MF_00910">
    <property type="entry name" value="FtsL"/>
    <property type="match status" value="1"/>
</dbReference>
<proteinExistence type="inferred from homology"/>
<organism evidence="9 10">
    <name type="scientific">Priestia koreensis</name>
    <dbReference type="NCBI Taxonomy" id="284581"/>
    <lineage>
        <taxon>Bacteria</taxon>
        <taxon>Bacillati</taxon>
        <taxon>Bacillota</taxon>
        <taxon>Bacilli</taxon>
        <taxon>Bacillales</taxon>
        <taxon>Bacillaceae</taxon>
        <taxon>Priestia</taxon>
    </lineage>
</organism>
<evidence type="ECO:0000313" key="9">
    <source>
        <dbReference type="EMBL" id="KOO40744.1"/>
    </source>
</evidence>
<evidence type="ECO:0000256" key="7">
    <source>
        <dbReference type="HAMAP-Rule" id="MF_00910"/>
    </source>
</evidence>
<accession>A0A0M0KPJ3</accession>
<evidence type="ECO:0000313" key="10">
    <source>
        <dbReference type="Proteomes" id="UP000037558"/>
    </source>
</evidence>
<dbReference type="PATRIC" id="fig|284581.3.peg.1484"/>
<dbReference type="GO" id="GO:0005886">
    <property type="term" value="C:plasma membrane"/>
    <property type="evidence" value="ECO:0007669"/>
    <property type="project" value="UniProtKB-SubCell"/>
</dbReference>
<comment type="subcellular location">
    <subcellularLocation>
        <location evidence="7">Cell membrane</location>
        <topology evidence="7">Single-pass type II membrane protein</topology>
    </subcellularLocation>
    <text evidence="7">Localizes to the division septum where it forms a ring structure.</text>
</comment>
<dbReference type="Pfam" id="PF04977">
    <property type="entry name" value="DivIC"/>
    <property type="match status" value="1"/>
</dbReference>
<evidence type="ECO:0000256" key="6">
    <source>
        <dbReference type="ARBA" id="ARBA00023306"/>
    </source>
</evidence>
<dbReference type="RefSeq" id="WP_053403378.1">
    <property type="nucleotide sequence ID" value="NZ_JAUKEN010000001.1"/>
</dbReference>
<dbReference type="InterPro" id="IPR007060">
    <property type="entry name" value="FtsL/DivIC"/>
</dbReference>
<keyword evidence="6 7" id="KW-0131">Cell cycle</keyword>
<dbReference type="Proteomes" id="UP000037558">
    <property type="component" value="Unassembled WGS sequence"/>
</dbReference>
<keyword evidence="1 7" id="KW-1003">Cell membrane</keyword>
<gene>
    <name evidence="7" type="primary">ftsL</name>
    <name evidence="9" type="ORF">AMD01_20780</name>
</gene>
<comment type="similarity">
    <text evidence="7">Belongs to the FtsL family.</text>
</comment>
<dbReference type="OrthoDB" id="14664at2"/>
<keyword evidence="10" id="KW-1185">Reference proteome</keyword>
<keyword evidence="5 7" id="KW-0472">Membrane</keyword>
<protein>
    <recommendedName>
        <fullName evidence="7 8">Cell division protein FtsL</fullName>
    </recommendedName>
</protein>
<keyword evidence="3 7" id="KW-0812">Transmembrane</keyword>
<dbReference type="AlphaFoldDB" id="A0A0M0KPJ3"/>
<evidence type="ECO:0000256" key="8">
    <source>
        <dbReference type="NCBIfam" id="TIGR02209"/>
    </source>
</evidence>
<dbReference type="STRING" id="284581.AMD01_20780"/>
<evidence type="ECO:0000256" key="5">
    <source>
        <dbReference type="ARBA" id="ARBA00023136"/>
    </source>
</evidence>
<evidence type="ECO:0000256" key="2">
    <source>
        <dbReference type="ARBA" id="ARBA00022618"/>
    </source>
</evidence>